<proteinExistence type="predicted"/>
<dbReference type="PANTHER" id="PTHR42718">
    <property type="entry name" value="MAJOR FACILITATOR SUPERFAMILY MULTIDRUG TRANSPORTER MFSC"/>
    <property type="match status" value="1"/>
</dbReference>
<dbReference type="EMBL" id="CP101497">
    <property type="protein sequence ID" value="UTT63174.1"/>
    <property type="molecule type" value="Genomic_DNA"/>
</dbReference>
<keyword evidence="3 6" id="KW-0812">Transmembrane</keyword>
<evidence type="ECO:0000256" key="1">
    <source>
        <dbReference type="ARBA" id="ARBA00004651"/>
    </source>
</evidence>
<keyword evidence="2" id="KW-0813">Transport</keyword>
<dbReference type="InterPro" id="IPR036259">
    <property type="entry name" value="MFS_trans_sf"/>
</dbReference>
<feature type="transmembrane region" description="Helical" evidence="6">
    <location>
        <begin position="138"/>
        <end position="159"/>
    </location>
</feature>
<dbReference type="PROSITE" id="PS50850">
    <property type="entry name" value="MFS"/>
    <property type="match status" value="1"/>
</dbReference>
<dbReference type="CDD" id="cd17321">
    <property type="entry name" value="MFS_MMR_MDR_like"/>
    <property type="match status" value="1"/>
</dbReference>
<feature type="transmembrane region" description="Helical" evidence="6">
    <location>
        <begin position="419"/>
        <end position="443"/>
    </location>
</feature>
<feature type="transmembrane region" description="Helical" evidence="6">
    <location>
        <begin position="165"/>
        <end position="186"/>
    </location>
</feature>
<sequence length="542" mass="57230">MSAGSAVETRSSWLPLFVVMLAQVQLAFNAWNVSITGITEDLGISPTTVGLANTASTFAVSAFLLLGAKITAKIGPVLAFRIGVIIPALAAILIATAQDGSVLFIAQSITGASNAITLPALTIIIAASFQGKQQASAIGYFAASIPLAQVVSLLIAGQFASTIGWRWSFVLVASIGLINFAASFLLKPVPPQKNLIVDWTGGMLAAISIILISFGMSVMNDWGLLTASGNAPISIGEFSVVPFFFVAAVIFAQLFLSRTRKRMAEQKVPLVNLDIVGTRSERATVTVMGLMLFVGTAVSFLMPLYMQVVQGFVGIEVSFAVIPYTISIFIANTLVSRLYSRFAPRTIASVSMTVVTLALVWLSFTIANDWGQASVIIGLVVLGLAQGCVVALVFNSLLTSAPAENAGDVGAIRGLTHNLSGSAGIAVASAFAVGLLTSSAYAAANDSEVFTPEIVEQINFDNVNFFTNAQLEQVLTERTDATEEQIAFAVEEFTESRLTALRTTMLVLGGLAALAIVPARRMPGFQKEDLYVGYPESDEKKD</sequence>
<feature type="transmembrane region" description="Helical" evidence="6">
    <location>
        <begin position="43"/>
        <end position="66"/>
    </location>
</feature>
<feature type="transmembrane region" description="Helical" evidence="6">
    <location>
        <begin position="78"/>
        <end position="97"/>
    </location>
</feature>
<dbReference type="Gene3D" id="1.20.1250.20">
    <property type="entry name" value="MFS general substrate transporter like domains"/>
    <property type="match status" value="2"/>
</dbReference>
<evidence type="ECO:0000313" key="8">
    <source>
        <dbReference type="EMBL" id="UTT63174.1"/>
    </source>
</evidence>
<feature type="transmembrane region" description="Helical" evidence="6">
    <location>
        <begin position="347"/>
        <end position="367"/>
    </location>
</feature>
<reference evidence="8" key="1">
    <citation type="submission" date="2022-07" db="EMBL/GenBank/DDBJ databases">
        <title>Taxonomic analysis of Microcella humidisoli nov. sp., isolated from riverside soil.</title>
        <authorList>
            <person name="Molina K.M."/>
            <person name="Kim S.B."/>
        </authorList>
    </citation>
    <scope>NUCLEOTIDE SEQUENCE</scope>
    <source>
        <strain evidence="8">MMS21-STM10</strain>
    </source>
</reference>
<dbReference type="InterPro" id="IPR020846">
    <property type="entry name" value="MFS_dom"/>
</dbReference>
<dbReference type="RefSeq" id="WP_255160307.1">
    <property type="nucleotide sequence ID" value="NZ_CP101497.1"/>
</dbReference>
<evidence type="ECO:0000256" key="3">
    <source>
        <dbReference type="ARBA" id="ARBA00022692"/>
    </source>
</evidence>
<evidence type="ECO:0000256" key="2">
    <source>
        <dbReference type="ARBA" id="ARBA00022448"/>
    </source>
</evidence>
<feature type="transmembrane region" description="Helical" evidence="6">
    <location>
        <begin position="499"/>
        <end position="517"/>
    </location>
</feature>
<feature type="transmembrane region" description="Helical" evidence="6">
    <location>
        <begin position="285"/>
        <end position="306"/>
    </location>
</feature>
<keyword evidence="9" id="KW-1185">Reference proteome</keyword>
<feature type="transmembrane region" description="Helical" evidence="6">
    <location>
        <begin position="195"/>
        <end position="218"/>
    </location>
</feature>
<feature type="transmembrane region" description="Helical" evidence="6">
    <location>
        <begin position="103"/>
        <end position="126"/>
    </location>
</feature>
<gene>
    <name evidence="8" type="ORF">NNL39_03435</name>
</gene>
<dbReference type="Proteomes" id="UP001060039">
    <property type="component" value="Chromosome"/>
</dbReference>
<protein>
    <submittedName>
        <fullName evidence="8">MFS transporter</fullName>
    </submittedName>
</protein>
<keyword evidence="5 6" id="KW-0472">Membrane</keyword>
<feature type="transmembrane region" description="Helical" evidence="6">
    <location>
        <begin position="238"/>
        <end position="256"/>
    </location>
</feature>
<dbReference type="Pfam" id="PF07690">
    <property type="entry name" value="MFS_1"/>
    <property type="match status" value="1"/>
</dbReference>
<organism evidence="8 9">
    <name type="scientific">Microcella humidisoli</name>
    <dbReference type="NCBI Taxonomy" id="2963406"/>
    <lineage>
        <taxon>Bacteria</taxon>
        <taxon>Bacillati</taxon>
        <taxon>Actinomycetota</taxon>
        <taxon>Actinomycetes</taxon>
        <taxon>Micrococcales</taxon>
        <taxon>Microbacteriaceae</taxon>
        <taxon>Microcella</taxon>
    </lineage>
</organism>
<dbReference type="SUPFAM" id="SSF103473">
    <property type="entry name" value="MFS general substrate transporter"/>
    <property type="match status" value="1"/>
</dbReference>
<feature type="domain" description="Major facilitator superfamily (MFS) profile" evidence="7">
    <location>
        <begin position="1"/>
        <end position="521"/>
    </location>
</feature>
<dbReference type="PANTHER" id="PTHR42718:SF9">
    <property type="entry name" value="MAJOR FACILITATOR SUPERFAMILY MULTIDRUG TRANSPORTER MFSC"/>
    <property type="match status" value="1"/>
</dbReference>
<feature type="transmembrane region" description="Helical" evidence="6">
    <location>
        <begin position="312"/>
        <end position="335"/>
    </location>
</feature>
<keyword evidence="4 6" id="KW-1133">Transmembrane helix</keyword>
<feature type="transmembrane region" description="Helical" evidence="6">
    <location>
        <begin position="12"/>
        <end position="31"/>
    </location>
</feature>
<evidence type="ECO:0000256" key="5">
    <source>
        <dbReference type="ARBA" id="ARBA00023136"/>
    </source>
</evidence>
<evidence type="ECO:0000259" key="7">
    <source>
        <dbReference type="PROSITE" id="PS50850"/>
    </source>
</evidence>
<dbReference type="InterPro" id="IPR011701">
    <property type="entry name" value="MFS"/>
</dbReference>
<feature type="transmembrane region" description="Helical" evidence="6">
    <location>
        <begin position="373"/>
        <end position="398"/>
    </location>
</feature>
<accession>A0ABY5FXY1</accession>
<name>A0ABY5FXY1_9MICO</name>
<comment type="subcellular location">
    <subcellularLocation>
        <location evidence="1">Cell membrane</location>
        <topology evidence="1">Multi-pass membrane protein</topology>
    </subcellularLocation>
</comment>
<evidence type="ECO:0000256" key="6">
    <source>
        <dbReference type="SAM" id="Phobius"/>
    </source>
</evidence>
<evidence type="ECO:0000313" key="9">
    <source>
        <dbReference type="Proteomes" id="UP001060039"/>
    </source>
</evidence>
<evidence type="ECO:0000256" key="4">
    <source>
        <dbReference type="ARBA" id="ARBA00022989"/>
    </source>
</evidence>